<evidence type="ECO:0000313" key="4">
    <source>
        <dbReference type="WBParaSite" id="NBR_0000385001-mRNA-1"/>
    </source>
</evidence>
<evidence type="ECO:0000313" key="3">
    <source>
        <dbReference type="Proteomes" id="UP000271162"/>
    </source>
</evidence>
<organism evidence="4">
    <name type="scientific">Nippostrongylus brasiliensis</name>
    <name type="common">Rat hookworm</name>
    <dbReference type="NCBI Taxonomy" id="27835"/>
    <lineage>
        <taxon>Eukaryota</taxon>
        <taxon>Metazoa</taxon>
        <taxon>Ecdysozoa</taxon>
        <taxon>Nematoda</taxon>
        <taxon>Chromadorea</taxon>
        <taxon>Rhabditida</taxon>
        <taxon>Rhabditina</taxon>
        <taxon>Rhabditomorpha</taxon>
        <taxon>Strongyloidea</taxon>
        <taxon>Heligmosomidae</taxon>
        <taxon>Nippostrongylus</taxon>
    </lineage>
</organism>
<gene>
    <name evidence="2" type="ORF">NBR_LOCUS3850</name>
</gene>
<sequence length="71" mass="8121">MGCNDDADKVKNKVSESFPEAVLKEHHLLQLNYDIPRRPGTTWSALFDKVETLSQTFGFEDYSLSQTTLEQ</sequence>
<evidence type="ECO:0000259" key="1">
    <source>
        <dbReference type="Pfam" id="PF23321"/>
    </source>
</evidence>
<proteinExistence type="predicted"/>
<keyword evidence="3" id="KW-1185">Reference proteome</keyword>
<accession>A0A0N4XMU8</accession>
<dbReference type="InterPro" id="IPR056264">
    <property type="entry name" value="R2_ABCA1-4-like"/>
</dbReference>
<dbReference type="WBParaSite" id="NBR_0000385001-mRNA-1">
    <property type="protein sequence ID" value="NBR_0000385001-mRNA-1"/>
    <property type="gene ID" value="NBR_0000385001"/>
</dbReference>
<dbReference type="Pfam" id="PF23321">
    <property type="entry name" value="R1_ABCA1"/>
    <property type="match status" value="1"/>
</dbReference>
<dbReference type="STRING" id="27835.A0A0N4XMU8"/>
<reference evidence="4" key="1">
    <citation type="submission" date="2017-02" db="UniProtKB">
        <authorList>
            <consortium name="WormBaseParasite"/>
        </authorList>
    </citation>
    <scope>IDENTIFICATION</scope>
</reference>
<reference evidence="2 3" key="2">
    <citation type="submission" date="2018-11" db="EMBL/GenBank/DDBJ databases">
        <authorList>
            <consortium name="Pathogen Informatics"/>
        </authorList>
    </citation>
    <scope>NUCLEOTIDE SEQUENCE [LARGE SCALE GENOMIC DNA]</scope>
</reference>
<dbReference type="Proteomes" id="UP000271162">
    <property type="component" value="Unassembled WGS sequence"/>
</dbReference>
<dbReference type="AlphaFoldDB" id="A0A0N4XMU8"/>
<evidence type="ECO:0000313" key="2">
    <source>
        <dbReference type="EMBL" id="VDL67439.1"/>
    </source>
</evidence>
<feature type="domain" description="ABCA1-4-like C-terminal R2 regulatory" evidence="1">
    <location>
        <begin position="4"/>
        <end position="66"/>
    </location>
</feature>
<dbReference type="EMBL" id="UYSL01006299">
    <property type="protein sequence ID" value="VDL67439.1"/>
    <property type="molecule type" value="Genomic_DNA"/>
</dbReference>
<protein>
    <submittedName>
        <fullName evidence="4">Cation transporter</fullName>
    </submittedName>
</protein>
<name>A0A0N4XMU8_NIPBR</name>